<dbReference type="AlphaFoldDB" id="A0A2K3LJ52"/>
<dbReference type="Proteomes" id="UP000236291">
    <property type="component" value="Unassembled WGS sequence"/>
</dbReference>
<name>A0A2K3LJ52_TRIPR</name>
<reference evidence="1 2" key="1">
    <citation type="journal article" date="2014" name="Am. J. Bot.">
        <title>Genome assembly and annotation for red clover (Trifolium pratense; Fabaceae).</title>
        <authorList>
            <person name="Istvanek J."/>
            <person name="Jaros M."/>
            <person name="Krenek A."/>
            <person name="Repkova J."/>
        </authorList>
    </citation>
    <scope>NUCLEOTIDE SEQUENCE [LARGE SCALE GENOMIC DNA]</scope>
    <source>
        <strain evidence="2">cv. Tatra</strain>
        <tissue evidence="1">Young leaves</tissue>
    </source>
</reference>
<evidence type="ECO:0000313" key="2">
    <source>
        <dbReference type="Proteomes" id="UP000236291"/>
    </source>
</evidence>
<organism evidence="1 2">
    <name type="scientific">Trifolium pratense</name>
    <name type="common">Red clover</name>
    <dbReference type="NCBI Taxonomy" id="57577"/>
    <lineage>
        <taxon>Eukaryota</taxon>
        <taxon>Viridiplantae</taxon>
        <taxon>Streptophyta</taxon>
        <taxon>Embryophyta</taxon>
        <taxon>Tracheophyta</taxon>
        <taxon>Spermatophyta</taxon>
        <taxon>Magnoliopsida</taxon>
        <taxon>eudicotyledons</taxon>
        <taxon>Gunneridae</taxon>
        <taxon>Pentapetalae</taxon>
        <taxon>rosids</taxon>
        <taxon>fabids</taxon>
        <taxon>Fabales</taxon>
        <taxon>Fabaceae</taxon>
        <taxon>Papilionoideae</taxon>
        <taxon>50 kb inversion clade</taxon>
        <taxon>NPAAA clade</taxon>
        <taxon>Hologalegina</taxon>
        <taxon>IRL clade</taxon>
        <taxon>Trifolieae</taxon>
        <taxon>Trifolium</taxon>
    </lineage>
</organism>
<accession>A0A2K3LJ52</accession>
<protein>
    <submittedName>
        <fullName evidence="1">Uncharacterized protein</fullName>
    </submittedName>
</protein>
<sequence length="78" mass="9168">MVSIFHDWRITDVDGVASTYYEGSHQVILQRKKQMKREKKQRNLDLGKDVVEEGGTIMKIDKRRGFATMVRMTLIRIN</sequence>
<dbReference type="EMBL" id="ASHM01034320">
    <property type="protein sequence ID" value="PNX78552.1"/>
    <property type="molecule type" value="Genomic_DNA"/>
</dbReference>
<proteinExistence type="predicted"/>
<reference evidence="1 2" key="2">
    <citation type="journal article" date="2017" name="Front. Plant Sci.">
        <title>Gene Classification and Mining of Molecular Markers Useful in Red Clover (Trifolium pratense) Breeding.</title>
        <authorList>
            <person name="Istvanek J."/>
            <person name="Dluhosova J."/>
            <person name="Dluhos P."/>
            <person name="Patkova L."/>
            <person name="Nedelnik J."/>
            <person name="Repkova J."/>
        </authorList>
    </citation>
    <scope>NUCLEOTIDE SEQUENCE [LARGE SCALE GENOMIC DNA]</scope>
    <source>
        <strain evidence="2">cv. Tatra</strain>
        <tissue evidence="1">Young leaves</tissue>
    </source>
</reference>
<gene>
    <name evidence="1" type="ORF">L195_g034530</name>
</gene>
<comment type="caution">
    <text evidence="1">The sequence shown here is derived from an EMBL/GenBank/DDBJ whole genome shotgun (WGS) entry which is preliminary data.</text>
</comment>
<evidence type="ECO:0000313" key="1">
    <source>
        <dbReference type="EMBL" id="PNX78552.1"/>
    </source>
</evidence>